<evidence type="ECO:0000256" key="1">
    <source>
        <dbReference type="SAM" id="MobiDB-lite"/>
    </source>
</evidence>
<name>A0A4Y8ZRN5_9SPHN</name>
<comment type="caution">
    <text evidence="3">The sequence shown here is derived from an EMBL/GenBank/DDBJ whole genome shotgun (WGS) entry which is preliminary data.</text>
</comment>
<accession>A0A4Y8ZRN5</accession>
<feature type="region of interest" description="Disordered" evidence="1">
    <location>
        <begin position="22"/>
        <end position="54"/>
    </location>
</feature>
<dbReference type="RefSeq" id="WP_135088092.1">
    <property type="nucleotide sequence ID" value="NZ_SPDV01000030.1"/>
</dbReference>
<feature type="compositionally biased region" description="Basic and acidic residues" evidence="1">
    <location>
        <begin position="171"/>
        <end position="189"/>
    </location>
</feature>
<evidence type="ECO:0000256" key="2">
    <source>
        <dbReference type="SAM" id="SignalP"/>
    </source>
</evidence>
<proteinExistence type="predicted"/>
<reference evidence="3 4" key="1">
    <citation type="submission" date="2019-03" db="EMBL/GenBank/DDBJ databases">
        <title>Genome sequence of Sphingomonas sp. 17J27-24.</title>
        <authorList>
            <person name="Kim M."/>
            <person name="Maeng S."/>
            <person name="Sathiyaraj S."/>
        </authorList>
    </citation>
    <scope>NUCLEOTIDE SEQUENCE [LARGE SCALE GENOMIC DNA]</scope>
    <source>
        <strain evidence="3 4">17J27-24</strain>
    </source>
</reference>
<dbReference type="Pfam" id="PF12276">
    <property type="entry name" value="DUF3617"/>
    <property type="match status" value="1"/>
</dbReference>
<organism evidence="3 4">
    <name type="scientific">Sphingomonas parva</name>
    <dbReference type="NCBI Taxonomy" id="2555898"/>
    <lineage>
        <taxon>Bacteria</taxon>
        <taxon>Pseudomonadati</taxon>
        <taxon>Pseudomonadota</taxon>
        <taxon>Alphaproteobacteria</taxon>
        <taxon>Sphingomonadales</taxon>
        <taxon>Sphingomonadaceae</taxon>
        <taxon>Sphingomonas</taxon>
    </lineage>
</organism>
<feature type="signal peptide" evidence="2">
    <location>
        <begin position="1"/>
        <end position="16"/>
    </location>
</feature>
<dbReference type="PROSITE" id="PS51257">
    <property type="entry name" value="PROKAR_LIPOPROTEIN"/>
    <property type="match status" value="1"/>
</dbReference>
<sequence length="189" mass="19642">MIIRIPLAVASVLALAACGGGGESKAGGNASSETAAARKDGGHSSNGAVGGDIKLRPGQWEVTAEVDMPGMPKEVAEMMRKSQANAKTVMCITEEEANRSDANVFTGKKDKNCTSEGFEARSGRISGKVVCTGDTGEGRMTMVVDGTFQPESYEVRMKMDTEGPDGAGMKMETKATGKRIGDCPASEKA</sequence>
<evidence type="ECO:0000313" key="3">
    <source>
        <dbReference type="EMBL" id="TFI57449.1"/>
    </source>
</evidence>
<dbReference type="InterPro" id="IPR022061">
    <property type="entry name" value="DUF3617"/>
</dbReference>
<dbReference type="AlphaFoldDB" id="A0A4Y8ZRN5"/>
<gene>
    <name evidence="3" type="ORF">E2493_14645</name>
</gene>
<feature type="region of interest" description="Disordered" evidence="1">
    <location>
        <begin position="159"/>
        <end position="189"/>
    </location>
</feature>
<feature type="chain" id="PRO_5021282977" evidence="2">
    <location>
        <begin position="17"/>
        <end position="189"/>
    </location>
</feature>
<keyword evidence="2" id="KW-0732">Signal</keyword>
<evidence type="ECO:0000313" key="4">
    <source>
        <dbReference type="Proteomes" id="UP000298213"/>
    </source>
</evidence>
<protein>
    <submittedName>
        <fullName evidence="3">DUF3617 domain-containing protein</fullName>
    </submittedName>
</protein>
<dbReference type="EMBL" id="SPDV01000030">
    <property type="protein sequence ID" value="TFI57449.1"/>
    <property type="molecule type" value="Genomic_DNA"/>
</dbReference>
<dbReference type="OrthoDB" id="7583904at2"/>
<keyword evidence="4" id="KW-1185">Reference proteome</keyword>
<dbReference type="Proteomes" id="UP000298213">
    <property type="component" value="Unassembled WGS sequence"/>
</dbReference>